<feature type="domain" description="Nudix hydrolase" evidence="3">
    <location>
        <begin position="87"/>
        <end position="214"/>
    </location>
</feature>
<dbReference type="GO" id="GO:0006753">
    <property type="term" value="P:nucleoside phosphate metabolic process"/>
    <property type="evidence" value="ECO:0007669"/>
    <property type="project" value="TreeGrafter"/>
</dbReference>
<evidence type="ECO:0000256" key="1">
    <source>
        <dbReference type="ARBA" id="ARBA00001946"/>
    </source>
</evidence>
<evidence type="ECO:0000259" key="3">
    <source>
        <dbReference type="PROSITE" id="PS51462"/>
    </source>
</evidence>
<dbReference type="EMBL" id="QFFM01000003">
    <property type="protein sequence ID" value="PWG66694.1"/>
    <property type="molecule type" value="Genomic_DNA"/>
</dbReference>
<dbReference type="PROSITE" id="PS00893">
    <property type="entry name" value="NUDIX_BOX"/>
    <property type="match status" value="1"/>
</dbReference>
<comment type="cofactor">
    <cofactor evidence="1">
        <name>Mg(2+)</name>
        <dbReference type="ChEBI" id="CHEBI:18420"/>
    </cofactor>
</comment>
<reference evidence="4 5" key="1">
    <citation type="journal article" date="2018" name="Int. J. Syst. Evol. Microbiol.">
        <title>Bifidobacterium callitrichidarum sp. nov. from the faeces of the emperor tamarin (Saguinus imperator).</title>
        <authorList>
            <person name="Modesto M."/>
            <person name="Michelini S."/>
            <person name="Sansosti M.C."/>
            <person name="De Filippo C."/>
            <person name="Cavalieri D."/>
            <person name="Qvirist L."/>
            <person name="Andlid T."/>
            <person name="Spiezio C."/>
            <person name="Sandri C."/>
            <person name="Pascarelli S."/>
            <person name="Sgorbati B."/>
            <person name="Mattarelli P."/>
        </authorList>
    </citation>
    <scope>NUCLEOTIDE SEQUENCE [LARGE SCALE GENOMIC DNA]</scope>
    <source>
        <strain evidence="4 5">TRI 5</strain>
    </source>
</reference>
<dbReference type="PROSITE" id="PS51462">
    <property type="entry name" value="NUDIX"/>
    <property type="match status" value="1"/>
</dbReference>
<evidence type="ECO:0000313" key="5">
    <source>
        <dbReference type="Proteomes" id="UP000245876"/>
    </source>
</evidence>
<dbReference type="InterPro" id="IPR015797">
    <property type="entry name" value="NUDIX_hydrolase-like_dom_sf"/>
</dbReference>
<dbReference type="InterPro" id="IPR000086">
    <property type="entry name" value="NUDIX_hydrolase_dom"/>
</dbReference>
<dbReference type="GO" id="GO:0016787">
    <property type="term" value="F:hydrolase activity"/>
    <property type="evidence" value="ECO:0007669"/>
    <property type="project" value="UniProtKB-KW"/>
</dbReference>
<proteinExistence type="predicted"/>
<dbReference type="Proteomes" id="UP000245876">
    <property type="component" value="Unassembled WGS sequence"/>
</dbReference>
<dbReference type="GO" id="GO:0019693">
    <property type="term" value="P:ribose phosphate metabolic process"/>
    <property type="evidence" value="ECO:0007669"/>
    <property type="project" value="TreeGrafter"/>
</dbReference>
<dbReference type="RefSeq" id="WP_109056263.1">
    <property type="nucleotide sequence ID" value="NZ_QFFM01000003.1"/>
</dbReference>
<dbReference type="CDD" id="cd03424">
    <property type="entry name" value="NUDIX_ADPRase_Nudt5_UGPPase_Nudt14"/>
    <property type="match status" value="1"/>
</dbReference>
<dbReference type="AlphaFoldDB" id="A0A2U2NCD4"/>
<dbReference type="SUPFAM" id="SSF55811">
    <property type="entry name" value="Nudix"/>
    <property type="match status" value="1"/>
</dbReference>
<keyword evidence="5" id="KW-1185">Reference proteome</keyword>
<organism evidence="4 5">
    <name type="scientific">Bifidobacterium callitrichidarum</name>
    <dbReference type="NCBI Taxonomy" id="2052941"/>
    <lineage>
        <taxon>Bacteria</taxon>
        <taxon>Bacillati</taxon>
        <taxon>Actinomycetota</taxon>
        <taxon>Actinomycetes</taxon>
        <taxon>Bifidobacteriales</taxon>
        <taxon>Bifidobacteriaceae</taxon>
        <taxon>Bifidobacterium</taxon>
    </lineage>
</organism>
<comment type="caution">
    <text evidence="4">The sequence shown here is derived from an EMBL/GenBank/DDBJ whole genome shotgun (WGS) entry which is preliminary data.</text>
</comment>
<keyword evidence="2" id="KW-0378">Hydrolase</keyword>
<gene>
    <name evidence="4" type="ORF">DF196_01970</name>
</gene>
<dbReference type="PANTHER" id="PTHR11839">
    <property type="entry name" value="UDP/ADP-SUGAR PYROPHOSPHATASE"/>
    <property type="match status" value="1"/>
</dbReference>
<evidence type="ECO:0000313" key="4">
    <source>
        <dbReference type="EMBL" id="PWG66694.1"/>
    </source>
</evidence>
<sequence length="220" mass="24753">MIKSEKQFNNLAESDKKLEQVISDYAANNDRMSLIQAKKYLDEILGTPTSGDQIRVWSEPRFHVSVWKQNIRADGRDFLYHYAGFATSVPGVVIVPINDHGETLLAWHYRPANHTWSLELPRGAGEESETPEKTAQRELMEETGLEPHRLVEIGRIHADGGILQDDVRIVVAYDCVPVSNTVDFELKHPVWCSRNEINRLRSGGLIDCALTLSALSLAGF</sequence>
<dbReference type="Pfam" id="PF00293">
    <property type="entry name" value="NUDIX"/>
    <property type="match status" value="1"/>
</dbReference>
<dbReference type="InterPro" id="IPR020084">
    <property type="entry name" value="NUDIX_hydrolase_CS"/>
</dbReference>
<name>A0A2U2NCD4_9BIFI</name>
<accession>A0A2U2NCD4</accession>
<evidence type="ECO:0000256" key="2">
    <source>
        <dbReference type="ARBA" id="ARBA00022801"/>
    </source>
</evidence>
<dbReference type="OrthoDB" id="9806150at2"/>
<dbReference type="PANTHER" id="PTHR11839:SF18">
    <property type="entry name" value="NUDIX HYDROLASE DOMAIN-CONTAINING PROTEIN"/>
    <property type="match status" value="1"/>
</dbReference>
<protein>
    <recommendedName>
        <fullName evidence="3">Nudix hydrolase domain-containing protein</fullName>
    </recommendedName>
</protein>
<dbReference type="Gene3D" id="3.90.79.10">
    <property type="entry name" value="Nucleoside Triphosphate Pyrophosphohydrolase"/>
    <property type="match status" value="1"/>
</dbReference>